<dbReference type="PANTHER" id="PTHR45647:SF139">
    <property type="entry name" value="OS02G0152300 PROTEIN"/>
    <property type="match status" value="1"/>
</dbReference>
<proteinExistence type="predicted"/>
<evidence type="ECO:0000313" key="5">
    <source>
        <dbReference type="EnsemblPlants" id="Kaladp0418s0036.1.v1.1"/>
    </source>
</evidence>
<accession>A0A7N0VAF7</accession>
<dbReference type="CDD" id="cd01989">
    <property type="entry name" value="USP_STK_Ubox_N"/>
    <property type="match status" value="1"/>
</dbReference>
<sequence length="398" mass="44012">MDDYSPTPVGKDTVVAIAVTKGRNSQAALKWTVENLLMEGHSLSVVHVRPPAPVFHQNKTMARQMHLIEAYSGTDVRRGLDDGYKDILNTRAQEMLQPFQSYCRRKNIQSDLVVLEDADIAKALADFVLTKDIDVLVMGAGSRSGIVKKLMGPAVSSRVLKKIPYFCTLYMIGKGKLQFVKHASSISHTVPGQDSDVHEHDNSISGQTVISPLTLHGSSVSAFPSDTVKEFEFRSPLKDFGHSDFRVGEYSSSESDISFASSDTQFSDGTAYTWSTNSGWSLDSFASHSSSSTENSGWNEWSSGSSHASVEYLSMDELHRLQEGLMRTCSPPCEMRNEMGLTSKLNMLDLNDNQPTKRMQKLQKSISRMAGGRFESPVRSADINLRVDEEEAPEMEGH</sequence>
<dbReference type="EnsemblPlants" id="Kaladp0418s0036.1.v1.1">
    <property type="protein sequence ID" value="Kaladp0418s0036.1.v1.1"/>
    <property type="gene ID" value="Kaladp0418s0036.v1.1"/>
</dbReference>
<dbReference type="Pfam" id="PF00582">
    <property type="entry name" value="Usp"/>
    <property type="match status" value="1"/>
</dbReference>
<organism evidence="5 6">
    <name type="scientific">Kalanchoe fedtschenkoi</name>
    <name type="common">Lavender scallops</name>
    <name type="synonym">South American air plant</name>
    <dbReference type="NCBI Taxonomy" id="63787"/>
    <lineage>
        <taxon>Eukaryota</taxon>
        <taxon>Viridiplantae</taxon>
        <taxon>Streptophyta</taxon>
        <taxon>Embryophyta</taxon>
        <taxon>Tracheophyta</taxon>
        <taxon>Spermatophyta</taxon>
        <taxon>Magnoliopsida</taxon>
        <taxon>eudicotyledons</taxon>
        <taxon>Gunneridae</taxon>
        <taxon>Pentapetalae</taxon>
        <taxon>Saxifragales</taxon>
        <taxon>Crassulaceae</taxon>
        <taxon>Kalanchoe</taxon>
    </lineage>
</organism>
<dbReference type="EC" id="2.3.2.27" evidence="2"/>
<evidence type="ECO:0000256" key="1">
    <source>
        <dbReference type="ARBA" id="ARBA00000900"/>
    </source>
</evidence>
<name>A0A7N0VAF7_KALFE</name>
<dbReference type="Gramene" id="Kaladp0418s0036.1.v1.1">
    <property type="protein sequence ID" value="Kaladp0418s0036.1.v1.1"/>
    <property type="gene ID" value="Kaladp0418s0036.v1.1"/>
</dbReference>
<keyword evidence="6" id="KW-1185">Reference proteome</keyword>
<dbReference type="Gene3D" id="3.40.50.620">
    <property type="entry name" value="HUPs"/>
    <property type="match status" value="1"/>
</dbReference>
<evidence type="ECO:0000259" key="4">
    <source>
        <dbReference type="Pfam" id="PF00582"/>
    </source>
</evidence>
<dbReference type="PANTHER" id="PTHR45647">
    <property type="entry name" value="OS02G0152300 PROTEIN"/>
    <property type="match status" value="1"/>
</dbReference>
<dbReference type="SUPFAM" id="SSF52402">
    <property type="entry name" value="Adenine nucleotide alpha hydrolases-like"/>
    <property type="match status" value="1"/>
</dbReference>
<comment type="catalytic activity">
    <reaction evidence="1">
        <text>S-ubiquitinyl-[E2 ubiquitin-conjugating enzyme]-L-cysteine + [acceptor protein]-L-lysine = [E2 ubiquitin-conjugating enzyme]-L-cysteine + N(6)-ubiquitinyl-[acceptor protein]-L-lysine.</text>
        <dbReference type="EC" id="2.3.2.27"/>
    </reaction>
</comment>
<dbReference type="InterPro" id="IPR006016">
    <property type="entry name" value="UspA"/>
</dbReference>
<evidence type="ECO:0000256" key="2">
    <source>
        <dbReference type="ARBA" id="ARBA00012483"/>
    </source>
</evidence>
<protein>
    <recommendedName>
        <fullName evidence="2">RING-type E3 ubiquitin transferase</fullName>
        <ecNumber evidence="2">2.3.2.27</ecNumber>
    </recommendedName>
</protein>
<reference evidence="5" key="1">
    <citation type="submission" date="2021-01" db="UniProtKB">
        <authorList>
            <consortium name="EnsemblPlants"/>
        </authorList>
    </citation>
    <scope>IDENTIFICATION</scope>
</reference>
<dbReference type="Proteomes" id="UP000594263">
    <property type="component" value="Unplaced"/>
</dbReference>
<dbReference type="AlphaFoldDB" id="A0A7N0VAF7"/>
<dbReference type="InterPro" id="IPR051348">
    <property type="entry name" value="U-box_ubiquitin_ligases"/>
</dbReference>
<dbReference type="InterPro" id="IPR014729">
    <property type="entry name" value="Rossmann-like_a/b/a_fold"/>
</dbReference>
<keyword evidence="3" id="KW-0833">Ubl conjugation pathway</keyword>
<evidence type="ECO:0000313" key="6">
    <source>
        <dbReference type="Proteomes" id="UP000594263"/>
    </source>
</evidence>
<dbReference type="GO" id="GO:0061630">
    <property type="term" value="F:ubiquitin protein ligase activity"/>
    <property type="evidence" value="ECO:0007669"/>
    <property type="project" value="UniProtKB-EC"/>
</dbReference>
<feature type="domain" description="UspA" evidence="4">
    <location>
        <begin position="16"/>
        <end position="164"/>
    </location>
</feature>
<evidence type="ECO:0000256" key="3">
    <source>
        <dbReference type="ARBA" id="ARBA00022786"/>
    </source>
</evidence>